<dbReference type="EMBL" id="CAJVQA010002581">
    <property type="protein sequence ID" value="CAG8551527.1"/>
    <property type="molecule type" value="Genomic_DNA"/>
</dbReference>
<evidence type="ECO:0000313" key="1">
    <source>
        <dbReference type="EMBL" id="CAG8551527.1"/>
    </source>
</evidence>
<gene>
    <name evidence="1" type="ORF">CPELLU_LOCUS4775</name>
</gene>
<dbReference type="Proteomes" id="UP000789759">
    <property type="component" value="Unassembled WGS sequence"/>
</dbReference>
<proteinExistence type="predicted"/>
<comment type="caution">
    <text evidence="1">The sequence shown here is derived from an EMBL/GenBank/DDBJ whole genome shotgun (WGS) entry which is preliminary data.</text>
</comment>
<dbReference type="AlphaFoldDB" id="A0A9N9B550"/>
<reference evidence="1" key="1">
    <citation type="submission" date="2021-06" db="EMBL/GenBank/DDBJ databases">
        <authorList>
            <person name="Kallberg Y."/>
            <person name="Tangrot J."/>
            <person name="Rosling A."/>
        </authorList>
    </citation>
    <scope>NUCLEOTIDE SEQUENCE</scope>
    <source>
        <strain evidence="1">FL966</strain>
    </source>
</reference>
<evidence type="ECO:0000313" key="2">
    <source>
        <dbReference type="Proteomes" id="UP000789759"/>
    </source>
</evidence>
<keyword evidence="2" id="KW-1185">Reference proteome</keyword>
<protein>
    <submittedName>
        <fullName evidence="1">10193_t:CDS:1</fullName>
    </submittedName>
</protein>
<organism evidence="1 2">
    <name type="scientific">Cetraspora pellucida</name>
    <dbReference type="NCBI Taxonomy" id="1433469"/>
    <lineage>
        <taxon>Eukaryota</taxon>
        <taxon>Fungi</taxon>
        <taxon>Fungi incertae sedis</taxon>
        <taxon>Mucoromycota</taxon>
        <taxon>Glomeromycotina</taxon>
        <taxon>Glomeromycetes</taxon>
        <taxon>Diversisporales</taxon>
        <taxon>Gigasporaceae</taxon>
        <taxon>Cetraspora</taxon>
    </lineage>
</organism>
<accession>A0A9N9B550</accession>
<sequence>MFQEETKESELSKSFLKKFKNLEVESSSRTVTLDNLNISDSLIISLTKIIKNQREILYEISELKSKVERIKNRLSKLK</sequence>
<name>A0A9N9B550_9GLOM</name>